<dbReference type="OrthoDB" id="2381878at2"/>
<name>A0A1Y0IUI6_9BACL</name>
<dbReference type="InterPro" id="IPR049197">
    <property type="entry name" value="DUF6864"/>
</dbReference>
<dbReference type="RefSeq" id="WP_087458800.1">
    <property type="nucleotide sequence ID" value="NZ_CP021434.1"/>
</dbReference>
<evidence type="ECO:0000313" key="2">
    <source>
        <dbReference type="Proteomes" id="UP000195437"/>
    </source>
</evidence>
<sequence length="118" mass="13693">MILTVDGLEVLESGSLHALHEESLLFEFDDGDGALTVRLTFKDKRNCERDVEFEELNEWEVLLTFVNFDDPDGVSNKKKLLEVGEFRGRSLYLRYFVIGSKDSENMLVHYTWFLGPKE</sequence>
<dbReference type="KEGG" id="tum:CBW65_22490"/>
<reference evidence="2" key="1">
    <citation type="submission" date="2017-05" db="EMBL/GenBank/DDBJ databases">
        <authorList>
            <person name="Sung H."/>
        </authorList>
    </citation>
    <scope>NUCLEOTIDE SEQUENCE [LARGE SCALE GENOMIC DNA]</scope>
    <source>
        <strain evidence="2">AR23208</strain>
    </source>
</reference>
<accession>A0A1Y0IUI6</accession>
<dbReference type="EMBL" id="CP021434">
    <property type="protein sequence ID" value="ARU63456.1"/>
    <property type="molecule type" value="Genomic_DNA"/>
</dbReference>
<organism evidence="1 2">
    <name type="scientific">Tumebacillus avium</name>
    <dbReference type="NCBI Taxonomy" id="1903704"/>
    <lineage>
        <taxon>Bacteria</taxon>
        <taxon>Bacillati</taxon>
        <taxon>Bacillota</taxon>
        <taxon>Bacilli</taxon>
        <taxon>Bacillales</taxon>
        <taxon>Alicyclobacillaceae</taxon>
        <taxon>Tumebacillus</taxon>
    </lineage>
</organism>
<evidence type="ECO:0000313" key="1">
    <source>
        <dbReference type="EMBL" id="ARU63456.1"/>
    </source>
</evidence>
<protein>
    <submittedName>
        <fullName evidence="1">Uncharacterized protein</fullName>
    </submittedName>
</protein>
<gene>
    <name evidence="1" type="ORF">CBW65_22490</name>
</gene>
<dbReference type="Proteomes" id="UP000195437">
    <property type="component" value="Chromosome"/>
</dbReference>
<dbReference type="Pfam" id="PF21732">
    <property type="entry name" value="DUF6864"/>
    <property type="match status" value="1"/>
</dbReference>
<proteinExistence type="predicted"/>
<dbReference type="AlphaFoldDB" id="A0A1Y0IUI6"/>
<keyword evidence="2" id="KW-1185">Reference proteome</keyword>